<accession>A0A1G7GBG8</accession>
<dbReference type="STRING" id="641691.SAMN05421636_10858"/>
<evidence type="ECO:0000256" key="1">
    <source>
        <dbReference type="SAM" id="MobiDB-lite"/>
    </source>
</evidence>
<feature type="transmembrane region" description="Helical" evidence="2">
    <location>
        <begin position="34"/>
        <end position="55"/>
    </location>
</feature>
<feature type="compositionally biased region" description="Basic residues" evidence="1">
    <location>
        <begin position="387"/>
        <end position="397"/>
    </location>
</feature>
<evidence type="ECO:0008006" key="5">
    <source>
        <dbReference type="Google" id="ProtNLM"/>
    </source>
</evidence>
<protein>
    <recommendedName>
        <fullName evidence="5">DUF748 domain-containing protein</fullName>
    </recommendedName>
</protein>
<evidence type="ECO:0000313" key="4">
    <source>
        <dbReference type="Proteomes" id="UP000199109"/>
    </source>
</evidence>
<proteinExistence type="predicted"/>
<name>A0A1G7GBG8_9FLAO</name>
<evidence type="ECO:0000256" key="2">
    <source>
        <dbReference type="SAM" id="Phobius"/>
    </source>
</evidence>
<keyword evidence="2" id="KW-0472">Membrane</keyword>
<organism evidence="3 4">
    <name type="scientific">Pricia antarctica</name>
    <dbReference type="NCBI Taxonomy" id="641691"/>
    <lineage>
        <taxon>Bacteria</taxon>
        <taxon>Pseudomonadati</taxon>
        <taxon>Bacteroidota</taxon>
        <taxon>Flavobacteriia</taxon>
        <taxon>Flavobacteriales</taxon>
        <taxon>Flavobacteriaceae</taxon>
        <taxon>Pricia</taxon>
    </lineage>
</organism>
<evidence type="ECO:0000313" key="3">
    <source>
        <dbReference type="EMBL" id="SDE85447.1"/>
    </source>
</evidence>
<dbReference type="EMBL" id="FNAO01000008">
    <property type="protein sequence ID" value="SDE85447.1"/>
    <property type="molecule type" value="Genomic_DNA"/>
</dbReference>
<dbReference type="AlphaFoldDB" id="A0A1G7GBG8"/>
<keyword evidence="2" id="KW-0812">Transmembrane</keyword>
<reference evidence="3 4" key="1">
    <citation type="submission" date="2016-10" db="EMBL/GenBank/DDBJ databases">
        <authorList>
            <person name="de Groot N.N."/>
        </authorList>
    </citation>
    <scope>NUCLEOTIDE SEQUENCE [LARGE SCALE GENOMIC DNA]</scope>
    <source>
        <strain evidence="3 4">DSM 23421</strain>
    </source>
</reference>
<gene>
    <name evidence="3" type="ORF">SAMN05421636_10858</name>
</gene>
<feature type="region of interest" description="Disordered" evidence="1">
    <location>
        <begin position="374"/>
        <end position="397"/>
    </location>
</feature>
<sequence>MKTIAQVLKKLRSSKRTQYLMETAKRNRYRKKRYTVPILIIAVLVVFRLCLPYIVKNYVNRVLADIPGYYGQVKDIDISLIRGAYVIDSLYLNTVDGNSEVPFLNLGVTDISVEWKSLLKGKIVSEIEIARPQFIYVFEDQQTDSLAEAHVNDWTKALTDIVPIDINNLKINDGKAAFVQLTADPSIDLYLNHINLTATNLRNVIRNGRELPSIIHATANSIGNGQVNLDGKMDLVKEIPDMDISFSLENASVTALNDFTNYYAGIDFAEGNFNLYSEIAIADGFLTGYIKPLLKDSKLLEKEDTFFEKLWEGFVGFFKFVLKNQGNNTLATKVPIEGDLNAVKSKVWPTVFNIFKNAWISAYKGTVDDEVTFEDAANQGKSDKEKPNRKKFGEKRN</sequence>
<keyword evidence="2" id="KW-1133">Transmembrane helix</keyword>
<keyword evidence="4" id="KW-1185">Reference proteome</keyword>
<dbReference type="Proteomes" id="UP000199109">
    <property type="component" value="Unassembled WGS sequence"/>
</dbReference>